<dbReference type="Pfam" id="PF04545">
    <property type="entry name" value="Sigma70_r4"/>
    <property type="match status" value="1"/>
</dbReference>
<dbReference type="InterPro" id="IPR013325">
    <property type="entry name" value="RNA_pol_sigma_r2"/>
</dbReference>
<dbReference type="GO" id="GO:0003677">
    <property type="term" value="F:DNA binding"/>
    <property type="evidence" value="ECO:0007669"/>
    <property type="project" value="UniProtKB-KW"/>
</dbReference>
<sequence>MDKCDAVTRERWPELMVRAQAGDGQAYNRLLTALVPVIRTLAAKKIADQTLLEDVIQDVLLSIHRVRHTWDPDYPFLPWLMAIVSARATDALRRRGRRQHWEVEEAAVPEGEQPVTPVGGDTSAELAGFLLQLPARQREMVEQVHLREMSLAEAAAHSNLSVSAVKSLLHRALKNLRRFGAGDERS</sequence>
<dbReference type="PATRIC" id="fig|69222.5.peg.3420"/>
<dbReference type="InterPro" id="IPR039425">
    <property type="entry name" value="RNA_pol_sigma-70-like"/>
</dbReference>
<proteinExistence type="inferred from homology"/>
<organism evidence="8 9">
    <name type="scientific">Erwinia mallotivora</name>
    <dbReference type="NCBI Taxonomy" id="69222"/>
    <lineage>
        <taxon>Bacteria</taxon>
        <taxon>Pseudomonadati</taxon>
        <taxon>Pseudomonadota</taxon>
        <taxon>Gammaproteobacteria</taxon>
        <taxon>Enterobacterales</taxon>
        <taxon>Erwiniaceae</taxon>
        <taxon>Erwinia</taxon>
    </lineage>
</organism>
<dbReference type="InterPro" id="IPR014284">
    <property type="entry name" value="RNA_pol_sigma-70_dom"/>
</dbReference>
<protein>
    <submittedName>
        <fullName evidence="8">RNA polymerase sigma70 factor</fullName>
    </submittedName>
</protein>
<evidence type="ECO:0000259" key="7">
    <source>
        <dbReference type="Pfam" id="PF04545"/>
    </source>
</evidence>
<evidence type="ECO:0000256" key="4">
    <source>
        <dbReference type="ARBA" id="ARBA00023125"/>
    </source>
</evidence>
<dbReference type="PANTHER" id="PTHR43133">
    <property type="entry name" value="RNA POLYMERASE ECF-TYPE SIGMA FACTO"/>
    <property type="match status" value="1"/>
</dbReference>
<dbReference type="GO" id="GO:0006352">
    <property type="term" value="P:DNA-templated transcription initiation"/>
    <property type="evidence" value="ECO:0007669"/>
    <property type="project" value="InterPro"/>
</dbReference>
<comment type="similarity">
    <text evidence="1">Belongs to the sigma-70 factor family. ECF subfamily.</text>
</comment>
<dbReference type="InterPro" id="IPR007627">
    <property type="entry name" value="RNA_pol_sigma70_r2"/>
</dbReference>
<dbReference type="STRING" id="69222.BG55_16780"/>
<dbReference type="SUPFAM" id="SSF88946">
    <property type="entry name" value="Sigma2 domain of RNA polymerase sigma factors"/>
    <property type="match status" value="1"/>
</dbReference>
<reference evidence="8 9" key="1">
    <citation type="submission" date="2014-02" db="EMBL/GenBank/DDBJ databases">
        <title>Draft genome of Erwinia mallotivora strain BT-MARDI, a papaya dieback pathogen.</title>
        <authorList>
            <person name="Redzuan R."/>
            <person name="Abu Bakar N."/>
            <person name="Badrun R."/>
            <person name="Mohd Raih M.F."/>
            <person name="Rozano L."/>
            <person name="Mat Amin N."/>
        </authorList>
    </citation>
    <scope>NUCLEOTIDE SEQUENCE [LARGE SCALE GENOMIC DNA]</scope>
    <source>
        <strain evidence="8 9">BT-MARDI</strain>
    </source>
</reference>
<evidence type="ECO:0000256" key="2">
    <source>
        <dbReference type="ARBA" id="ARBA00023015"/>
    </source>
</evidence>
<keyword evidence="2" id="KW-0805">Transcription regulation</keyword>
<evidence type="ECO:0000313" key="8">
    <source>
        <dbReference type="EMBL" id="EXU74511.1"/>
    </source>
</evidence>
<evidence type="ECO:0000256" key="3">
    <source>
        <dbReference type="ARBA" id="ARBA00023082"/>
    </source>
</evidence>
<dbReference type="GO" id="GO:0016987">
    <property type="term" value="F:sigma factor activity"/>
    <property type="evidence" value="ECO:0007669"/>
    <property type="project" value="UniProtKB-KW"/>
</dbReference>
<keyword evidence="4" id="KW-0238">DNA-binding</keyword>
<dbReference type="RefSeq" id="WP_034939409.1">
    <property type="nucleotide sequence ID" value="NZ_JFHN01000058.1"/>
</dbReference>
<keyword evidence="5" id="KW-0804">Transcription</keyword>
<feature type="domain" description="RNA polymerase sigma-70 region 2" evidence="6">
    <location>
        <begin position="31"/>
        <end position="98"/>
    </location>
</feature>
<dbReference type="Gene3D" id="1.10.1740.10">
    <property type="match status" value="1"/>
</dbReference>
<evidence type="ECO:0000256" key="1">
    <source>
        <dbReference type="ARBA" id="ARBA00010641"/>
    </source>
</evidence>
<feature type="domain" description="RNA polymerase sigma-70 region 4" evidence="7">
    <location>
        <begin position="130"/>
        <end position="177"/>
    </location>
</feature>
<evidence type="ECO:0000256" key="5">
    <source>
        <dbReference type="ARBA" id="ARBA00023163"/>
    </source>
</evidence>
<dbReference type="Proteomes" id="UP000019918">
    <property type="component" value="Unassembled WGS sequence"/>
</dbReference>
<name>A0A014LY31_9GAMM</name>
<keyword evidence="3" id="KW-0731">Sigma factor</keyword>
<dbReference type="AlphaFoldDB" id="A0A014LY31"/>
<dbReference type="OrthoDB" id="7041663at2"/>
<accession>A0A014LY31</accession>
<keyword evidence="9" id="KW-1185">Reference proteome</keyword>
<dbReference type="NCBIfam" id="TIGR02937">
    <property type="entry name" value="sigma70-ECF"/>
    <property type="match status" value="1"/>
</dbReference>
<dbReference type="SUPFAM" id="SSF88659">
    <property type="entry name" value="Sigma3 and sigma4 domains of RNA polymerase sigma factors"/>
    <property type="match status" value="1"/>
</dbReference>
<dbReference type="InterPro" id="IPR007630">
    <property type="entry name" value="RNA_pol_sigma70_r4"/>
</dbReference>
<dbReference type="InterPro" id="IPR013324">
    <property type="entry name" value="RNA_pol_sigma_r3/r4-like"/>
</dbReference>
<evidence type="ECO:0000259" key="6">
    <source>
        <dbReference type="Pfam" id="PF04542"/>
    </source>
</evidence>
<gene>
    <name evidence="8" type="ORF">BG55_16780</name>
</gene>
<dbReference type="EMBL" id="JFHN01000058">
    <property type="protein sequence ID" value="EXU74511.1"/>
    <property type="molecule type" value="Genomic_DNA"/>
</dbReference>
<dbReference type="InterPro" id="IPR036388">
    <property type="entry name" value="WH-like_DNA-bd_sf"/>
</dbReference>
<dbReference type="Pfam" id="PF04542">
    <property type="entry name" value="Sigma70_r2"/>
    <property type="match status" value="1"/>
</dbReference>
<evidence type="ECO:0000313" key="9">
    <source>
        <dbReference type="Proteomes" id="UP000019918"/>
    </source>
</evidence>
<dbReference type="Gene3D" id="1.10.10.10">
    <property type="entry name" value="Winged helix-like DNA-binding domain superfamily/Winged helix DNA-binding domain"/>
    <property type="match status" value="1"/>
</dbReference>
<comment type="caution">
    <text evidence="8">The sequence shown here is derived from an EMBL/GenBank/DDBJ whole genome shotgun (WGS) entry which is preliminary data.</text>
</comment>
<dbReference type="PANTHER" id="PTHR43133:SF58">
    <property type="entry name" value="ECF RNA POLYMERASE SIGMA FACTOR SIGD"/>
    <property type="match status" value="1"/>
</dbReference>
<dbReference type="CDD" id="cd06171">
    <property type="entry name" value="Sigma70_r4"/>
    <property type="match status" value="1"/>
</dbReference>